<dbReference type="Gene3D" id="3.40.50.1950">
    <property type="entry name" value="Flavin prenyltransferase-like"/>
    <property type="match status" value="1"/>
</dbReference>
<keyword evidence="2 5" id="KW-0285">Flavoprotein</keyword>
<comment type="function">
    <text evidence="5">Flavin prenyltransferase that catalyzes the synthesis of the prenylated FMN cofactor (prenyl-FMN) for 4-hydroxy-3-polyprenylbenzoic acid decarboxylase UbiD. The prenyltransferase is metal-independent and links a dimethylallyl moiety from dimethylallyl monophosphate (DMAP) to the flavin N5 and C6 atoms of FMN.</text>
</comment>
<dbReference type="AlphaFoldDB" id="E8T5C6"/>
<evidence type="ECO:0000313" key="7">
    <source>
        <dbReference type="EMBL" id="ADU96464.1"/>
    </source>
</evidence>
<dbReference type="STRING" id="648996.Theam_0492"/>
<feature type="domain" description="Flavoprotein" evidence="6">
    <location>
        <begin position="3"/>
        <end position="177"/>
    </location>
</feature>
<sequence>MTKRVVVGITGASGSIYGKRCVEVLVANGYSVELIFSETGKRVFLFETGQSPQEFVASLPKEQVKLYEPTDLFAPPSSGSHPVKGMLVAPCSAGTLGHIANGVADNLIHRAADVTLKEGRPLVLLFRETPINRVHAQNILKAIEAGAKVVPASPAFYHRPKTVEELVDFVVERALRALLNEEFGLIENWEAPQEGRE</sequence>
<evidence type="ECO:0000256" key="2">
    <source>
        <dbReference type="ARBA" id="ARBA00022630"/>
    </source>
</evidence>
<keyword evidence="1 5" id="KW-0637">Prenyltransferase</keyword>
<evidence type="ECO:0000256" key="5">
    <source>
        <dbReference type="HAMAP-Rule" id="MF_01984"/>
    </source>
</evidence>
<organism evidence="7 8">
    <name type="scientific">Thermovibrio ammonificans (strain DSM 15698 / JCM 12110 / HB-1)</name>
    <dbReference type="NCBI Taxonomy" id="648996"/>
    <lineage>
        <taxon>Bacteria</taxon>
        <taxon>Pseudomonadati</taxon>
        <taxon>Aquificota</taxon>
        <taxon>Aquificia</taxon>
        <taxon>Desulfurobacteriales</taxon>
        <taxon>Desulfurobacteriaceae</taxon>
        <taxon>Thermovibrio</taxon>
    </lineage>
</organism>
<evidence type="ECO:0000256" key="3">
    <source>
        <dbReference type="ARBA" id="ARBA00022643"/>
    </source>
</evidence>
<dbReference type="EMBL" id="CP002444">
    <property type="protein sequence ID" value="ADU96464.1"/>
    <property type="molecule type" value="Genomic_DNA"/>
</dbReference>
<dbReference type="EC" id="2.5.1.129" evidence="5"/>
<reference evidence="7" key="1">
    <citation type="submission" date="2011-01" db="EMBL/GenBank/DDBJ databases">
        <title>Complete sequence of chromosome of Thermovibrio ammonificans HB-1.</title>
        <authorList>
            <consortium name="US DOE Joint Genome Institute"/>
            <person name="Lucas S."/>
            <person name="Copeland A."/>
            <person name="Lapidus A."/>
            <person name="Cheng J.-F."/>
            <person name="Goodwin L."/>
            <person name="Pitluck S."/>
            <person name="Davenport K."/>
            <person name="Detter J.C."/>
            <person name="Han C."/>
            <person name="Tapia R."/>
            <person name="Land M."/>
            <person name="Hauser L."/>
            <person name="Kyrpides N."/>
            <person name="Ivanova N."/>
            <person name="Ovchinnikova G."/>
            <person name="Vetriani C."/>
            <person name="Woyke T."/>
        </authorList>
    </citation>
    <scope>NUCLEOTIDE SEQUENCE [LARGE SCALE GENOMIC DNA]</scope>
    <source>
        <strain evidence="7">HB-1</strain>
    </source>
</reference>
<feature type="binding site" evidence="5">
    <location>
        <begin position="92"/>
        <end position="95"/>
    </location>
    <ligand>
        <name>FMN</name>
        <dbReference type="ChEBI" id="CHEBI:58210"/>
    </ligand>
</feature>
<feature type="binding site" evidence="5">
    <location>
        <position position="37"/>
    </location>
    <ligand>
        <name>FMN</name>
        <dbReference type="ChEBI" id="CHEBI:58210"/>
    </ligand>
</feature>
<evidence type="ECO:0000313" key="8">
    <source>
        <dbReference type="Proteomes" id="UP000006362"/>
    </source>
</evidence>
<dbReference type="RefSeq" id="WP_013537250.1">
    <property type="nucleotide sequence ID" value="NC_014926.1"/>
</dbReference>
<dbReference type="GO" id="GO:0106141">
    <property type="term" value="F:flavin prenyltransferase activity"/>
    <property type="evidence" value="ECO:0007669"/>
    <property type="project" value="UniProtKB-EC"/>
</dbReference>
<comment type="catalytic activity">
    <reaction evidence="5">
        <text>dimethylallyl phosphate + FMNH2 = prenylated FMNH2 + phosphate</text>
        <dbReference type="Rhea" id="RHEA:37743"/>
        <dbReference type="ChEBI" id="CHEBI:43474"/>
        <dbReference type="ChEBI" id="CHEBI:57618"/>
        <dbReference type="ChEBI" id="CHEBI:87467"/>
        <dbReference type="ChEBI" id="CHEBI:88052"/>
        <dbReference type="EC" id="2.5.1.129"/>
    </reaction>
</comment>
<evidence type="ECO:0000259" key="6">
    <source>
        <dbReference type="Pfam" id="PF02441"/>
    </source>
</evidence>
<protein>
    <recommendedName>
        <fullName evidence="5">Flavin prenyltransferase UbiX</fullName>
        <ecNumber evidence="5">2.5.1.129</ecNumber>
    </recommendedName>
</protein>
<dbReference type="SUPFAM" id="SSF52507">
    <property type="entry name" value="Homo-oligomeric flavin-containing Cys decarboxylases, HFCD"/>
    <property type="match status" value="1"/>
</dbReference>
<dbReference type="InterPro" id="IPR003382">
    <property type="entry name" value="Flavoprotein"/>
</dbReference>
<keyword evidence="8" id="KW-1185">Reference proteome</keyword>
<feature type="binding site" evidence="5">
    <location>
        <begin position="11"/>
        <end position="13"/>
    </location>
    <ligand>
        <name>FMN</name>
        <dbReference type="ChEBI" id="CHEBI:58210"/>
    </ligand>
</feature>
<feature type="binding site" evidence="5">
    <location>
        <position position="157"/>
    </location>
    <ligand>
        <name>dimethylallyl phosphate</name>
        <dbReference type="ChEBI" id="CHEBI:88052"/>
    </ligand>
</feature>
<feature type="binding site" evidence="5">
    <location>
        <position position="127"/>
    </location>
    <ligand>
        <name>FMN</name>
        <dbReference type="ChEBI" id="CHEBI:58210"/>
    </ligand>
</feature>
<dbReference type="GO" id="GO:0016829">
    <property type="term" value="F:lyase activity"/>
    <property type="evidence" value="ECO:0007669"/>
    <property type="project" value="UniProtKB-KW"/>
</dbReference>
<keyword evidence="3 5" id="KW-0288">FMN</keyword>
<evidence type="ECO:0000256" key="1">
    <source>
        <dbReference type="ARBA" id="ARBA00022602"/>
    </source>
</evidence>
<evidence type="ECO:0000256" key="4">
    <source>
        <dbReference type="ARBA" id="ARBA00022679"/>
    </source>
</evidence>
<gene>
    <name evidence="5" type="primary">ubiX</name>
    <name evidence="7" type="ordered locus">Theam_0492</name>
</gene>
<dbReference type="Pfam" id="PF02441">
    <property type="entry name" value="Flavoprotein"/>
    <property type="match status" value="1"/>
</dbReference>
<dbReference type="InterPro" id="IPR004507">
    <property type="entry name" value="UbiX-like"/>
</dbReference>
<comment type="caution">
    <text evidence="5">Lacks conserved residue(s) required for the propagation of feature annotation.</text>
</comment>
<name>E8T5C6_THEA1</name>
<proteinExistence type="inferred from homology"/>
<dbReference type="InterPro" id="IPR036551">
    <property type="entry name" value="Flavin_trans-like"/>
</dbReference>
<keyword evidence="4 5" id="KW-0808">Transferase</keyword>
<dbReference type="NCBIfam" id="TIGR00421">
    <property type="entry name" value="ubiX_pad"/>
    <property type="match status" value="1"/>
</dbReference>
<feature type="binding site" evidence="5">
    <location>
        <position position="173"/>
    </location>
    <ligand>
        <name>dimethylallyl phosphate</name>
        <dbReference type="ChEBI" id="CHEBI:88052"/>
    </ligand>
</feature>
<comment type="similarity">
    <text evidence="5">Belongs to the UbiX/PAD1 family.</text>
</comment>
<dbReference type="Proteomes" id="UP000006362">
    <property type="component" value="Chromosome"/>
</dbReference>
<dbReference type="eggNOG" id="COG0163">
    <property type="taxonomic scope" value="Bacteria"/>
</dbReference>
<dbReference type="OrthoDB" id="9781577at2"/>
<dbReference type="HOGENOM" id="CLU_074522_0_0_0"/>
<accession>E8T5C6</accession>
<dbReference type="KEGG" id="tam:Theam_0492"/>
<dbReference type="HAMAP" id="MF_01984">
    <property type="entry name" value="ubiX_pad"/>
    <property type="match status" value="1"/>
</dbReference>